<evidence type="ECO:0000313" key="5">
    <source>
        <dbReference type="Proteomes" id="UP001281761"/>
    </source>
</evidence>
<comment type="similarity">
    <text evidence="1 2">Belongs to the RNase T2 family.</text>
</comment>
<evidence type="ECO:0000256" key="3">
    <source>
        <dbReference type="SAM" id="SignalP"/>
    </source>
</evidence>
<reference evidence="4 5" key="1">
    <citation type="journal article" date="2022" name="bioRxiv">
        <title>Genomics of Preaxostyla Flagellates Illuminates Evolutionary Transitions and the Path Towards Mitochondrial Loss.</title>
        <authorList>
            <person name="Novak L.V.F."/>
            <person name="Treitli S.C."/>
            <person name="Pyrih J."/>
            <person name="Halakuc P."/>
            <person name="Pipaliya S.V."/>
            <person name="Vacek V."/>
            <person name="Brzon O."/>
            <person name="Soukal P."/>
            <person name="Eme L."/>
            <person name="Dacks J.B."/>
            <person name="Karnkowska A."/>
            <person name="Elias M."/>
            <person name="Hampl V."/>
        </authorList>
    </citation>
    <scope>NUCLEOTIDE SEQUENCE [LARGE SCALE GENOMIC DNA]</scope>
    <source>
        <strain evidence="4">NAU3</strain>
        <tissue evidence="4">Gut</tissue>
    </source>
</reference>
<dbReference type="GO" id="GO:0033897">
    <property type="term" value="F:ribonuclease T2 activity"/>
    <property type="evidence" value="ECO:0007669"/>
    <property type="project" value="UniProtKB-EC"/>
</dbReference>
<keyword evidence="5" id="KW-1185">Reference proteome</keyword>
<dbReference type="PANTHER" id="PTHR11240:SF22">
    <property type="entry name" value="RIBONUCLEASE T2"/>
    <property type="match status" value="1"/>
</dbReference>
<dbReference type="Proteomes" id="UP001281761">
    <property type="component" value="Unassembled WGS sequence"/>
</dbReference>
<organism evidence="4 5">
    <name type="scientific">Blattamonas nauphoetae</name>
    <dbReference type="NCBI Taxonomy" id="2049346"/>
    <lineage>
        <taxon>Eukaryota</taxon>
        <taxon>Metamonada</taxon>
        <taxon>Preaxostyla</taxon>
        <taxon>Oxymonadida</taxon>
        <taxon>Blattamonas</taxon>
    </lineage>
</organism>
<dbReference type="InterPro" id="IPR036430">
    <property type="entry name" value="RNase_T2-like_sf"/>
</dbReference>
<dbReference type="SUPFAM" id="SSF55895">
    <property type="entry name" value="Ribonuclease Rh-like"/>
    <property type="match status" value="1"/>
</dbReference>
<evidence type="ECO:0000256" key="2">
    <source>
        <dbReference type="RuleBase" id="RU004328"/>
    </source>
</evidence>
<comment type="caution">
    <text evidence="4">The sequence shown here is derived from an EMBL/GenBank/DDBJ whole genome shotgun (WGS) entry which is preliminary data.</text>
</comment>
<dbReference type="Pfam" id="PF00445">
    <property type="entry name" value="Ribonuclease_T2"/>
    <property type="match status" value="1"/>
</dbReference>
<name>A0ABQ9X9K3_9EUKA</name>
<accession>A0ABQ9X9K3</accession>
<gene>
    <name evidence="4" type="ORF">BLNAU_17526</name>
</gene>
<feature type="chain" id="PRO_5045990300" evidence="3">
    <location>
        <begin position="17"/>
        <end position="239"/>
    </location>
</feature>
<keyword evidence="4" id="KW-0456">Lyase</keyword>
<evidence type="ECO:0000313" key="4">
    <source>
        <dbReference type="EMBL" id="KAK2947559.1"/>
    </source>
</evidence>
<evidence type="ECO:0000256" key="1">
    <source>
        <dbReference type="ARBA" id="ARBA00007469"/>
    </source>
</evidence>
<keyword evidence="3" id="KW-0732">Signal</keyword>
<feature type="signal peptide" evidence="3">
    <location>
        <begin position="1"/>
        <end position="16"/>
    </location>
</feature>
<dbReference type="Gene3D" id="3.90.730.10">
    <property type="entry name" value="Ribonuclease T2-like"/>
    <property type="match status" value="1"/>
</dbReference>
<dbReference type="PROSITE" id="PS00531">
    <property type="entry name" value="RNASE_T2_2"/>
    <property type="match status" value="1"/>
</dbReference>
<protein>
    <submittedName>
        <fullName evidence="4">Ribonuclease</fullName>
        <ecNumber evidence="4">4.6.1.19</ecNumber>
    </submittedName>
</protein>
<dbReference type="EC" id="4.6.1.19" evidence="4"/>
<proteinExistence type="inferred from homology"/>
<dbReference type="PANTHER" id="PTHR11240">
    <property type="entry name" value="RIBONUCLEASE T2"/>
    <property type="match status" value="1"/>
</dbReference>
<dbReference type="InterPro" id="IPR033130">
    <property type="entry name" value="RNase_T2_His_AS_2"/>
</dbReference>
<sequence>MIAFFFTALSYASVFTEVNECLPNDVPGNYNQLFLSTMYAATQCIRYGSKKGVGPIRGTNEFTIHGLWANFNASAWPQSCNSSYPFNMKEIADLPNLKKNWISNINTDESFYKHEWTKHGTCSTDLMPTIRDYFKDTIERHEQVDLQGILRRAGFVPNDSKQYQKAALTSSLKAALGVDALLECYKKNGKSYLSGVDVIFDHKAGLPIMQPGQDYIRKYASSCPSSFYIPTIPSNCYRD</sequence>
<dbReference type="EMBL" id="JARBJD010000197">
    <property type="protein sequence ID" value="KAK2947559.1"/>
    <property type="molecule type" value="Genomic_DNA"/>
</dbReference>
<dbReference type="InterPro" id="IPR001568">
    <property type="entry name" value="RNase_T2-like"/>
</dbReference>